<feature type="transmembrane region" description="Helical" evidence="17">
    <location>
        <begin position="360"/>
        <end position="378"/>
    </location>
</feature>
<dbReference type="PANTHER" id="PTHR19271:SF16">
    <property type="entry name" value="CYTOCHROME B"/>
    <property type="match status" value="1"/>
</dbReference>
<comment type="function">
    <text evidence="1 16">Component of the ubiquinol-cytochrome c reductase complex (complex III or cytochrome b-c1 complex), which is a respiratory chain that generates an electrochemical potential coupled to ATP synthesis.</text>
</comment>
<evidence type="ECO:0000256" key="17">
    <source>
        <dbReference type="SAM" id="Phobius"/>
    </source>
</evidence>
<comment type="subcellular location">
    <subcellularLocation>
        <location evidence="2">Membrane</location>
        <topology evidence="2">Multi-pass membrane protein</topology>
    </subcellularLocation>
</comment>
<keyword evidence="12 15" id="KW-0408">Iron</keyword>
<dbReference type="Proteomes" id="UP000679284">
    <property type="component" value="Chromosome"/>
</dbReference>
<evidence type="ECO:0000256" key="10">
    <source>
        <dbReference type="ARBA" id="ARBA00022982"/>
    </source>
</evidence>
<evidence type="ECO:0000313" key="20">
    <source>
        <dbReference type="EMBL" id="QUS36389.1"/>
    </source>
</evidence>
<evidence type="ECO:0000313" key="21">
    <source>
        <dbReference type="Proteomes" id="UP000679284"/>
    </source>
</evidence>
<keyword evidence="21" id="KW-1185">Reference proteome</keyword>
<dbReference type="AlphaFoldDB" id="A0A8J8SLG5"/>
<dbReference type="Pfam" id="PF00032">
    <property type="entry name" value="Cytochrom_B_C"/>
    <property type="match status" value="1"/>
</dbReference>
<evidence type="ECO:0000256" key="5">
    <source>
        <dbReference type="ARBA" id="ARBA00022448"/>
    </source>
</evidence>
<feature type="binding site" description="axial binding residue" evidence="15">
    <location>
        <position position="97"/>
    </location>
    <ligand>
        <name>heme b</name>
        <dbReference type="ChEBI" id="CHEBI:60344"/>
        <label>b562</label>
    </ligand>
    <ligandPart>
        <name>Fe</name>
        <dbReference type="ChEBI" id="CHEBI:18248"/>
    </ligandPart>
</feature>
<comment type="cofactor">
    <cofactor evidence="16">
        <name>heme b</name>
        <dbReference type="ChEBI" id="CHEBI:60344"/>
    </cofactor>
    <text evidence="16">Binds 2 heme groups non-covalently.</text>
</comment>
<accession>A0A8J8SLG5</accession>
<dbReference type="InterPro" id="IPR005797">
    <property type="entry name" value="Cyt_b/b6_N"/>
</dbReference>
<evidence type="ECO:0000256" key="9">
    <source>
        <dbReference type="ARBA" id="ARBA00022723"/>
    </source>
</evidence>
<evidence type="ECO:0000256" key="7">
    <source>
        <dbReference type="ARBA" id="ARBA00022660"/>
    </source>
</evidence>
<feature type="binding site" description="axial binding residue" evidence="15">
    <location>
        <position position="212"/>
    </location>
    <ligand>
        <name>heme b</name>
        <dbReference type="ChEBI" id="CHEBI:60344"/>
        <label>b566</label>
    </ligand>
    <ligandPart>
        <name>Fe</name>
        <dbReference type="ChEBI" id="CHEBI:18248"/>
    </ligandPart>
</feature>
<evidence type="ECO:0000256" key="3">
    <source>
        <dbReference type="ARBA" id="ARBA00011649"/>
    </source>
</evidence>
<keyword evidence="5 16" id="KW-0813">Transport</keyword>
<evidence type="ECO:0000256" key="16">
    <source>
        <dbReference type="RuleBase" id="RU003385"/>
    </source>
</evidence>
<dbReference type="InterPro" id="IPR036150">
    <property type="entry name" value="Cyt_b/b6_C_sf"/>
</dbReference>
<comment type="cofactor">
    <cofactor evidence="15">
        <name>heme</name>
        <dbReference type="ChEBI" id="CHEBI:30413"/>
    </cofactor>
    <text evidence="15">Binds 2 heme groups non-covalently.</text>
</comment>
<feature type="transmembrane region" description="Helical" evidence="17">
    <location>
        <begin position="91"/>
        <end position="112"/>
    </location>
</feature>
<evidence type="ECO:0000256" key="1">
    <source>
        <dbReference type="ARBA" id="ARBA00002444"/>
    </source>
</evidence>
<evidence type="ECO:0000256" key="2">
    <source>
        <dbReference type="ARBA" id="ARBA00004141"/>
    </source>
</evidence>
<feature type="binding site" description="axial binding residue" evidence="15">
    <location>
        <position position="198"/>
    </location>
    <ligand>
        <name>heme b</name>
        <dbReference type="ChEBI" id="CHEBI:60344"/>
        <label>b562</label>
    </ligand>
    <ligandPart>
        <name>Fe</name>
        <dbReference type="ChEBI" id="CHEBI:18248"/>
    </ligandPart>
</feature>
<keyword evidence="7 16" id="KW-0679">Respiratory chain</keyword>
<evidence type="ECO:0000256" key="13">
    <source>
        <dbReference type="ARBA" id="ARBA00023136"/>
    </source>
</evidence>
<feature type="domain" description="Cytochrome b/b6 C-terminal region profile" evidence="19">
    <location>
        <begin position="233"/>
        <end position="421"/>
    </location>
</feature>
<name>A0A8J8SLG5_9RHOB</name>
<dbReference type="GO" id="GO:0046872">
    <property type="term" value="F:metal ion binding"/>
    <property type="evidence" value="ECO:0007669"/>
    <property type="project" value="UniProtKB-KW"/>
</dbReference>
<dbReference type="GO" id="GO:0045275">
    <property type="term" value="C:respiratory chain complex III"/>
    <property type="evidence" value="ECO:0007669"/>
    <property type="project" value="InterPro"/>
</dbReference>
<dbReference type="PROSITE" id="PS51002">
    <property type="entry name" value="CYTB_NTER"/>
    <property type="match status" value="1"/>
</dbReference>
<gene>
    <name evidence="20" type="ORF">GR316_09000</name>
</gene>
<dbReference type="SUPFAM" id="SSF81342">
    <property type="entry name" value="Transmembrane di-heme cytochromes"/>
    <property type="match status" value="1"/>
</dbReference>
<evidence type="ECO:0000259" key="18">
    <source>
        <dbReference type="PROSITE" id="PS51002"/>
    </source>
</evidence>
<dbReference type="Pfam" id="PF00033">
    <property type="entry name" value="Cytochrome_B"/>
    <property type="match status" value="1"/>
</dbReference>
<dbReference type="PANTHER" id="PTHR19271">
    <property type="entry name" value="CYTOCHROME B"/>
    <property type="match status" value="1"/>
</dbReference>
<feature type="binding site" evidence="14">
    <location>
        <position position="217"/>
    </location>
    <ligand>
        <name>a ubiquinone</name>
        <dbReference type="ChEBI" id="CHEBI:16389"/>
    </ligand>
</feature>
<evidence type="ECO:0000256" key="15">
    <source>
        <dbReference type="PIRSR" id="PIRSR038885-2"/>
    </source>
</evidence>
<feature type="binding site" description="axial binding residue" evidence="15">
    <location>
        <position position="111"/>
    </location>
    <ligand>
        <name>heme b</name>
        <dbReference type="ChEBI" id="CHEBI:60344"/>
        <label>b566</label>
    </ligand>
    <ligandPart>
        <name>Fe</name>
        <dbReference type="ChEBI" id="CHEBI:18248"/>
    </ligandPart>
</feature>
<dbReference type="RefSeq" id="WP_211783611.1">
    <property type="nucleotide sequence ID" value="NZ_CP047289.1"/>
</dbReference>
<evidence type="ECO:0000256" key="4">
    <source>
        <dbReference type="ARBA" id="ARBA00013531"/>
    </source>
</evidence>
<feature type="transmembrane region" description="Helical" evidence="17">
    <location>
        <begin position="252"/>
        <end position="269"/>
    </location>
</feature>
<feature type="transmembrane region" description="Helical" evidence="17">
    <location>
        <begin position="44"/>
        <end position="70"/>
    </location>
</feature>
<dbReference type="GO" id="GO:0008121">
    <property type="term" value="F:quinol-cytochrome-c reductase activity"/>
    <property type="evidence" value="ECO:0007669"/>
    <property type="project" value="InterPro"/>
</dbReference>
<dbReference type="KEGG" id="fap:GR316_09000"/>
<dbReference type="InterPro" id="IPR016174">
    <property type="entry name" value="Di-haem_cyt_TM"/>
</dbReference>
<evidence type="ECO:0000256" key="11">
    <source>
        <dbReference type="ARBA" id="ARBA00022989"/>
    </source>
</evidence>
<dbReference type="GO" id="GO:0022904">
    <property type="term" value="P:respiratory electron transport chain"/>
    <property type="evidence" value="ECO:0007669"/>
    <property type="project" value="InterPro"/>
</dbReference>
<protein>
    <recommendedName>
        <fullName evidence="4 16">Cytochrome b</fullName>
    </recommendedName>
</protein>
<dbReference type="EMBL" id="CP047289">
    <property type="protein sequence ID" value="QUS36389.1"/>
    <property type="molecule type" value="Genomic_DNA"/>
</dbReference>
<organism evidence="20 21">
    <name type="scientific">Falsirhodobacter algicola</name>
    <dbReference type="NCBI Taxonomy" id="2692330"/>
    <lineage>
        <taxon>Bacteria</taxon>
        <taxon>Pseudomonadati</taxon>
        <taxon>Pseudomonadota</taxon>
        <taxon>Alphaproteobacteria</taxon>
        <taxon>Rhodobacterales</taxon>
        <taxon>Paracoccaceae</taxon>
        <taxon>Falsirhodobacter</taxon>
    </lineage>
</organism>
<keyword evidence="6 15" id="KW-0349">Heme</keyword>
<keyword evidence="13 17" id="KW-0472">Membrane</keyword>
<feature type="transmembrane region" description="Helical" evidence="17">
    <location>
        <begin position="196"/>
        <end position="214"/>
    </location>
</feature>
<keyword evidence="8 16" id="KW-0812">Transmembrane</keyword>
<feature type="transmembrane region" description="Helical" evidence="17">
    <location>
        <begin position="127"/>
        <end position="149"/>
    </location>
</feature>
<evidence type="ECO:0000256" key="14">
    <source>
        <dbReference type="PIRSR" id="PIRSR038885-1"/>
    </source>
</evidence>
<keyword evidence="10 16" id="KW-0249">Electron transport</keyword>
<feature type="transmembrane region" description="Helical" evidence="17">
    <location>
        <begin position="322"/>
        <end position="348"/>
    </location>
</feature>
<keyword evidence="9 15" id="KW-0479">Metal-binding</keyword>
<dbReference type="SUPFAM" id="SSF81648">
    <property type="entry name" value="a domain/subunit of cytochrome bc1 complex (Ubiquinol-cytochrome c reductase)"/>
    <property type="match status" value="1"/>
</dbReference>
<dbReference type="InterPro" id="IPR027387">
    <property type="entry name" value="Cytb/b6-like_sf"/>
</dbReference>
<dbReference type="PROSITE" id="PS51003">
    <property type="entry name" value="CYTB_CTER"/>
    <property type="match status" value="1"/>
</dbReference>
<evidence type="ECO:0000256" key="8">
    <source>
        <dbReference type="ARBA" id="ARBA00022692"/>
    </source>
</evidence>
<keyword evidence="11 17" id="KW-1133">Transmembrane helix</keyword>
<dbReference type="GO" id="GO:0016491">
    <property type="term" value="F:oxidoreductase activity"/>
    <property type="evidence" value="ECO:0007669"/>
    <property type="project" value="InterPro"/>
</dbReference>
<dbReference type="PIRSF" id="PIRSF038885">
    <property type="entry name" value="COB"/>
    <property type="match status" value="1"/>
</dbReference>
<dbReference type="InterPro" id="IPR005798">
    <property type="entry name" value="Cyt_b/b6_C"/>
</dbReference>
<feature type="domain" description="Cytochrome b/b6 N-terminal region profile" evidence="18">
    <location>
        <begin position="15"/>
        <end position="225"/>
    </location>
</feature>
<evidence type="ECO:0000256" key="12">
    <source>
        <dbReference type="ARBA" id="ARBA00023004"/>
    </source>
</evidence>
<evidence type="ECO:0000256" key="6">
    <source>
        <dbReference type="ARBA" id="ARBA00022617"/>
    </source>
</evidence>
<comment type="subunit">
    <text evidence="3 16">The main subunits of complex b-c1 are: cytochrome b, cytochrome c1 and the Rieske protein.</text>
</comment>
<evidence type="ECO:0000259" key="19">
    <source>
        <dbReference type="PROSITE" id="PS51003"/>
    </source>
</evidence>
<reference evidence="20" key="1">
    <citation type="submission" date="2020-01" db="EMBL/GenBank/DDBJ databases">
        <authorList>
            <person name="Yang Y."/>
            <person name="Kwon Y.M."/>
        </authorList>
    </citation>
    <scope>NUCLEOTIDE SEQUENCE</scope>
    <source>
        <strain evidence="20">PG104</strain>
    </source>
</reference>
<feature type="transmembrane region" description="Helical" evidence="17">
    <location>
        <begin position="390"/>
        <end position="410"/>
    </location>
</feature>
<dbReference type="InterPro" id="IPR048259">
    <property type="entry name" value="Cytochrome_b_N_euk/bac"/>
</dbReference>
<sequence length="427" mass="47130">MTRPPHPPYRPQSAAARWLQARLPILGLLHGALTVPVPRNLNWMWVWGVVLMFCLLLQLATGLALAMHYIPQAELAFDSVQRIMRDVNGGAFLRALHANGASLFFLGIYAHIFRGIYYGSGKAPREVTWLIGMTLFLLLMATAFMGYVLPWGQMSFWGATVITNLIGEIPGIGPTLEQWVLGGPTVGDPTLTRFYVLHYALPFVAVALVGLHVWSFHSTGNSNPSGVEPRTDPEGFARDTLPFWPFFVIKDLLALAVVLAVFFALAGFAPDLLGHPENAIPADPLVTPPHIVPEWYFLPFYAILRAFTDDLWLVRAVEVISFGHVGATLCGAAALAGSILVLVAAPWLDRSPVRSGRYRPAFRVCFVVLLADFALLMWCGAQPPTGMVAFWSLIGTAVWFGFFLIALPLLPRWERPRPLPPTIEEAR</sequence>
<proteinExistence type="inferred from homology"/>
<dbReference type="CDD" id="cd00284">
    <property type="entry name" value="Cytochrome_b_N"/>
    <property type="match status" value="1"/>
</dbReference>
<comment type="similarity">
    <text evidence="16">Belongs to the cytochrome b family.</text>
</comment>
<dbReference type="Gene3D" id="1.20.810.10">
    <property type="entry name" value="Cytochrome Bc1 Complex, Chain C"/>
    <property type="match status" value="1"/>
</dbReference>
<dbReference type="InterPro" id="IPR030689">
    <property type="entry name" value="Cytochrome_b"/>
</dbReference>